<dbReference type="Pfam" id="PF09704">
    <property type="entry name" value="Cas_Cas5d"/>
    <property type="match status" value="1"/>
</dbReference>
<dbReference type="EMBL" id="CAAHCV010000009">
    <property type="protein sequence ID" value="VGL88852.1"/>
    <property type="molecule type" value="Genomic_DNA"/>
</dbReference>
<dbReference type="RefSeq" id="WP_064145171.1">
    <property type="nucleotide sequence ID" value="NZ_CAAGZC010000008.1"/>
</dbReference>
<dbReference type="NCBIfam" id="TIGR01868">
    <property type="entry name" value="casD_Cas5e"/>
    <property type="match status" value="1"/>
</dbReference>
<evidence type="ECO:0000313" key="2">
    <source>
        <dbReference type="EMBL" id="PVU64527.1"/>
    </source>
</evidence>
<dbReference type="EMBL" id="PCFF01000001">
    <property type="protein sequence ID" value="PVU64527.1"/>
    <property type="molecule type" value="Genomic_DNA"/>
</dbReference>
<proteinExistence type="predicted"/>
<dbReference type="GO" id="GO:0003723">
    <property type="term" value="F:RNA binding"/>
    <property type="evidence" value="ECO:0007669"/>
    <property type="project" value="InterPro"/>
</dbReference>
<organism evidence="3">
    <name type="scientific">Klebsiella pneumoniae</name>
    <dbReference type="NCBI Taxonomy" id="573"/>
    <lineage>
        <taxon>Bacteria</taxon>
        <taxon>Pseudomonadati</taxon>
        <taxon>Pseudomonadota</taxon>
        <taxon>Gammaproteobacteria</taxon>
        <taxon>Enterobacterales</taxon>
        <taxon>Enterobacteriaceae</taxon>
        <taxon>Klebsiella/Raoultella group</taxon>
        <taxon>Klebsiella</taxon>
        <taxon>Klebsiella pneumoniae complex</taxon>
    </lineage>
</organism>
<dbReference type="Proteomes" id="UP000245817">
    <property type="component" value="Unassembled WGS sequence"/>
</dbReference>
<evidence type="ECO:0000313" key="4">
    <source>
        <dbReference type="Proteomes" id="UP000245817"/>
    </source>
</evidence>
<sequence length="248" mass="29216">MSQYLVFQLHGPMASWGVDAPGEVRHSHELPSRSALLGLLLAALRIRREEEQRLNAFNQHYSFLLCASSEPRWARDYHTVQMPKEVRKARYFSRREELQDSELLSALISRRDYYTDAWWMIAVAVTPDAPYSLEQLHEALRYPVFPLYLGRKSHPLALPLMPLLLEGHAAEVLRQAYRQYQERFNLLRLSLRQLQDQCWWEGEHAGLVANKILRRRDCPLNRQHWLFGERSMNQGTWLSKEETCTSQE</sequence>
<gene>
    <name evidence="2" type="primary">cas5e</name>
    <name evidence="2" type="ORF">CP554_01085</name>
    <name evidence="3" type="ORF">SAMEA4873652_03032</name>
</gene>
<dbReference type="GO" id="GO:0043571">
    <property type="term" value="P:maintenance of CRISPR repeat elements"/>
    <property type="evidence" value="ECO:0007669"/>
    <property type="project" value="InterPro"/>
</dbReference>
<dbReference type="CDD" id="cd09645">
    <property type="entry name" value="Cas5_I-E"/>
    <property type="match status" value="1"/>
</dbReference>
<reference evidence="2 4" key="1">
    <citation type="submission" date="2017-09" db="EMBL/GenBank/DDBJ databases">
        <title>Molecular Epidemiology of Livestock-Associated Methicillin Resistant Staphylococcus aureus (LA-MRSA) and Extended-Spectrum Beta-Lactamase (ESBL)-Producing Enterobacteriaceae in Pigs and Exposed Workers in Cameroon and South Africa.</title>
        <authorList>
            <person name="Founou L."/>
            <person name="Founou R.C."/>
            <person name="Allam M."/>
            <person name="Ismail A."/>
            <person name="Essack S.Y."/>
        </authorList>
    </citation>
    <scope>NUCLEOTIDE SEQUENCE [LARGE SCALE GENOMIC DNA]</scope>
    <source>
        <strain evidence="2 4">HH516E4IA</strain>
    </source>
</reference>
<evidence type="ECO:0000256" key="1">
    <source>
        <dbReference type="ARBA" id="ARBA00023118"/>
    </source>
</evidence>
<dbReference type="InterPro" id="IPR010147">
    <property type="entry name" value="CRISPR-assoc_prot_CasD"/>
</dbReference>
<name>A0A486DC73_KLEPN</name>
<dbReference type="Gene3D" id="3.30.70.2660">
    <property type="match status" value="1"/>
</dbReference>
<dbReference type="InterPro" id="IPR013422">
    <property type="entry name" value="CRISPR-assoc_prot_Cas5_N"/>
</dbReference>
<dbReference type="NCBIfam" id="TIGR02593">
    <property type="entry name" value="CRISPR_cas5"/>
    <property type="match status" value="1"/>
</dbReference>
<keyword evidence="1" id="KW-0051">Antiviral defense</keyword>
<reference evidence="3" key="2">
    <citation type="submission" date="2019-03" db="EMBL/GenBank/DDBJ databases">
        <authorList>
            <consortium name="Pathogen Informatics"/>
        </authorList>
    </citation>
    <scope>NUCLEOTIDE SEQUENCE</scope>
    <source>
        <strain evidence="3">5012STDY7626450</strain>
    </source>
</reference>
<protein>
    <submittedName>
        <fullName evidence="2 3">CRISPR-associated protein</fullName>
    </submittedName>
</protein>
<dbReference type="AlphaFoldDB" id="A0A486DC73"/>
<dbReference type="InterPro" id="IPR021124">
    <property type="entry name" value="CRISPR-assoc_prot_Cas5"/>
</dbReference>
<accession>A0A486DC73</accession>
<dbReference type="GO" id="GO:0051607">
    <property type="term" value="P:defense response to virus"/>
    <property type="evidence" value="ECO:0007669"/>
    <property type="project" value="UniProtKB-KW"/>
</dbReference>
<evidence type="ECO:0000313" key="3">
    <source>
        <dbReference type="EMBL" id="VGL88852.1"/>
    </source>
</evidence>